<protein>
    <submittedName>
        <fullName evidence="3">Outer membrane beta-barrel protein</fullName>
    </submittedName>
</protein>
<feature type="domain" description="Outer membrane protein beta-barrel" evidence="2">
    <location>
        <begin position="61"/>
        <end position="231"/>
    </location>
</feature>
<feature type="chain" id="PRO_5041313880" evidence="1">
    <location>
        <begin position="21"/>
        <end position="265"/>
    </location>
</feature>
<accession>A0AA41Y7Y0</accession>
<comment type="caution">
    <text evidence="3">The sequence shown here is derived from an EMBL/GenBank/DDBJ whole genome shotgun (WGS) entry which is preliminary data.</text>
</comment>
<proteinExistence type="predicted"/>
<keyword evidence="4" id="KW-1185">Reference proteome</keyword>
<evidence type="ECO:0000256" key="1">
    <source>
        <dbReference type="SAM" id="SignalP"/>
    </source>
</evidence>
<keyword evidence="1" id="KW-0732">Signal</keyword>
<evidence type="ECO:0000313" key="3">
    <source>
        <dbReference type="EMBL" id="MCW0483510.1"/>
    </source>
</evidence>
<name>A0AA41Y7Y0_9BACT</name>
<dbReference type="AlphaFoldDB" id="A0AA41Y7Y0"/>
<dbReference type="Proteomes" id="UP001163821">
    <property type="component" value="Unassembled WGS sequence"/>
</dbReference>
<sequence length="265" mass="30615">MFKFILALCLVLYFMGQAMAQQPDSIRYIIKSRKANIINLQRPQIDGFNYWEEEFRGHWAGVFLGVNGFFQSDYNDYPADQQDFLDINLWRSNSLNINLIQFSKGLQHNRNTIGLVTGIGLETQTYYLDKNTSLVTETDRVVPVTLFFDSNQKSKFSSIYLNIPLLLEFQVPIKQGGYRFYISGGVTASKNLSTHTKIKYKKNNQKQKLKTPDDFHMHDYRYAATLRLGYRGINLFATCDLRPLFKEGKGPEVYPFSVGFALISF</sequence>
<feature type="signal peptide" evidence="1">
    <location>
        <begin position="1"/>
        <end position="20"/>
    </location>
</feature>
<evidence type="ECO:0000259" key="2">
    <source>
        <dbReference type="Pfam" id="PF13568"/>
    </source>
</evidence>
<evidence type="ECO:0000313" key="4">
    <source>
        <dbReference type="Proteomes" id="UP001163821"/>
    </source>
</evidence>
<dbReference type="EMBL" id="JAPAAF010000017">
    <property type="protein sequence ID" value="MCW0483510.1"/>
    <property type="molecule type" value="Genomic_DNA"/>
</dbReference>
<organism evidence="3 4">
    <name type="scientific">Gaoshiqia sediminis</name>
    <dbReference type="NCBI Taxonomy" id="2986998"/>
    <lineage>
        <taxon>Bacteria</taxon>
        <taxon>Pseudomonadati</taxon>
        <taxon>Bacteroidota</taxon>
        <taxon>Bacteroidia</taxon>
        <taxon>Marinilabiliales</taxon>
        <taxon>Prolixibacteraceae</taxon>
        <taxon>Gaoshiqia</taxon>
    </lineage>
</organism>
<gene>
    <name evidence="3" type="ORF">N2K84_12270</name>
</gene>
<reference evidence="3" key="1">
    <citation type="submission" date="2022-10" db="EMBL/GenBank/DDBJ databases">
        <title>Gaoshiqiia sediminis gen. nov., sp. nov., isolated from coastal sediment.</title>
        <authorList>
            <person name="Yu W.X."/>
            <person name="Mu D.S."/>
            <person name="Du J.Z."/>
            <person name="Liang Y.Q."/>
        </authorList>
    </citation>
    <scope>NUCLEOTIDE SEQUENCE</scope>
    <source>
        <strain evidence="3">A06</strain>
    </source>
</reference>
<dbReference type="Pfam" id="PF13568">
    <property type="entry name" value="OMP_b-brl_2"/>
    <property type="match status" value="1"/>
</dbReference>
<dbReference type="InterPro" id="IPR025665">
    <property type="entry name" value="Beta-barrel_OMP_2"/>
</dbReference>